<evidence type="ECO:0000256" key="6">
    <source>
        <dbReference type="ARBA" id="ARBA00022679"/>
    </source>
</evidence>
<dbReference type="UniPathway" id="UPA00251">
    <property type="reaction ID" value="UER00375"/>
</dbReference>
<evidence type="ECO:0000256" key="10">
    <source>
        <dbReference type="ARBA" id="ARBA00031691"/>
    </source>
</evidence>
<dbReference type="AlphaFoldDB" id="M9R8A7"/>
<dbReference type="NCBIfam" id="TIGR01821">
    <property type="entry name" value="5aminolev_synth"/>
    <property type="match status" value="1"/>
</dbReference>
<dbReference type="InterPro" id="IPR001917">
    <property type="entry name" value="Aminotrans_II_pyridoxalP_BS"/>
</dbReference>
<evidence type="ECO:0000256" key="11">
    <source>
        <dbReference type="ARBA" id="ARBA00031945"/>
    </source>
</evidence>
<evidence type="ECO:0000256" key="13">
    <source>
        <dbReference type="ARBA" id="ARBA00047654"/>
    </source>
</evidence>
<dbReference type="InterPro" id="IPR015422">
    <property type="entry name" value="PyrdxlP-dep_Trfase_small"/>
</dbReference>
<dbReference type="CDD" id="cd06454">
    <property type="entry name" value="KBL_like"/>
    <property type="match status" value="1"/>
</dbReference>
<dbReference type="GO" id="GO:0030170">
    <property type="term" value="F:pyridoxal phosphate binding"/>
    <property type="evidence" value="ECO:0007669"/>
    <property type="project" value="UniProtKB-UniRule"/>
</dbReference>
<evidence type="ECO:0000256" key="14">
    <source>
        <dbReference type="RuleBase" id="RU003693"/>
    </source>
</evidence>
<dbReference type="GO" id="GO:0006782">
    <property type="term" value="P:protoporphyrinogen IX biosynthetic process"/>
    <property type="evidence" value="ECO:0007669"/>
    <property type="project" value="UniProtKB-UniRule"/>
</dbReference>
<dbReference type="KEGG" id="oat:OAN307_c28800"/>
<dbReference type="Proteomes" id="UP000005307">
    <property type="component" value="Chromosome"/>
</dbReference>
<dbReference type="GO" id="GO:0003870">
    <property type="term" value="F:5-aminolevulinate synthase activity"/>
    <property type="evidence" value="ECO:0007669"/>
    <property type="project" value="UniProtKB-EC"/>
</dbReference>
<dbReference type="InterPro" id="IPR050087">
    <property type="entry name" value="AON_synthase_class-II"/>
</dbReference>
<dbReference type="PROSITE" id="PS00599">
    <property type="entry name" value="AA_TRANSFER_CLASS_2"/>
    <property type="match status" value="1"/>
</dbReference>
<comment type="cofactor">
    <cofactor evidence="1 14">
        <name>pyridoxal 5'-phosphate</name>
        <dbReference type="ChEBI" id="CHEBI:597326"/>
    </cofactor>
</comment>
<evidence type="ECO:0000256" key="5">
    <source>
        <dbReference type="ARBA" id="ARBA00013257"/>
    </source>
</evidence>
<dbReference type="Gene3D" id="3.90.1150.10">
    <property type="entry name" value="Aspartate Aminotransferase, domain 1"/>
    <property type="match status" value="1"/>
</dbReference>
<dbReference type="PANTHER" id="PTHR13693:SF102">
    <property type="entry name" value="2-AMINO-3-KETOBUTYRATE COENZYME A LIGASE, MITOCHONDRIAL"/>
    <property type="match status" value="1"/>
</dbReference>
<evidence type="ECO:0000256" key="12">
    <source>
        <dbReference type="ARBA" id="ARBA00032773"/>
    </source>
</evidence>
<evidence type="ECO:0000256" key="2">
    <source>
        <dbReference type="ARBA" id="ARBA00005029"/>
    </source>
</evidence>
<comment type="subunit">
    <text evidence="4">Homodimer.</text>
</comment>
<evidence type="ECO:0000256" key="4">
    <source>
        <dbReference type="ARBA" id="ARBA00011738"/>
    </source>
</evidence>
<evidence type="ECO:0000256" key="9">
    <source>
        <dbReference type="ARBA" id="ARBA00023315"/>
    </source>
</evidence>
<evidence type="ECO:0000259" key="16">
    <source>
        <dbReference type="Pfam" id="PF00155"/>
    </source>
</evidence>
<protein>
    <recommendedName>
        <fullName evidence="5 15">5-aminolevulinate synthase</fullName>
        <ecNumber evidence="5 15">2.3.1.37</ecNumber>
    </recommendedName>
    <alternativeName>
        <fullName evidence="10 15">5-aminolevulinic acid synthase</fullName>
    </alternativeName>
    <alternativeName>
        <fullName evidence="11 15">Delta-ALA synthase</fullName>
    </alternativeName>
    <alternativeName>
        <fullName evidence="12 15">Delta-aminolevulinate synthase</fullName>
    </alternativeName>
</protein>
<keyword evidence="18" id="KW-1185">Reference proteome</keyword>
<dbReference type="SUPFAM" id="SSF53383">
    <property type="entry name" value="PLP-dependent transferases"/>
    <property type="match status" value="1"/>
</dbReference>
<comment type="catalytic activity">
    <reaction evidence="13 15">
        <text>succinyl-CoA + glycine + H(+) = 5-aminolevulinate + CO2 + CoA</text>
        <dbReference type="Rhea" id="RHEA:12921"/>
        <dbReference type="ChEBI" id="CHEBI:15378"/>
        <dbReference type="ChEBI" id="CHEBI:16526"/>
        <dbReference type="ChEBI" id="CHEBI:57287"/>
        <dbReference type="ChEBI" id="CHEBI:57292"/>
        <dbReference type="ChEBI" id="CHEBI:57305"/>
        <dbReference type="ChEBI" id="CHEBI:356416"/>
        <dbReference type="EC" id="2.3.1.37"/>
    </reaction>
</comment>
<proteinExistence type="inferred from homology"/>
<evidence type="ECO:0000256" key="1">
    <source>
        <dbReference type="ARBA" id="ARBA00001933"/>
    </source>
</evidence>
<organism evidence="17 18">
    <name type="scientific">Octadecabacter antarcticus 307</name>
    <dbReference type="NCBI Taxonomy" id="391626"/>
    <lineage>
        <taxon>Bacteria</taxon>
        <taxon>Pseudomonadati</taxon>
        <taxon>Pseudomonadota</taxon>
        <taxon>Alphaproteobacteria</taxon>
        <taxon>Rhodobacterales</taxon>
        <taxon>Roseobacteraceae</taxon>
        <taxon>Octadecabacter</taxon>
    </lineage>
</organism>
<evidence type="ECO:0000313" key="18">
    <source>
        <dbReference type="Proteomes" id="UP000005307"/>
    </source>
</evidence>
<dbReference type="InterPro" id="IPR004839">
    <property type="entry name" value="Aminotransferase_I/II_large"/>
</dbReference>
<evidence type="ECO:0000256" key="15">
    <source>
        <dbReference type="RuleBase" id="RU910713"/>
    </source>
</evidence>
<evidence type="ECO:0000313" key="17">
    <source>
        <dbReference type="EMBL" id="AGI68447.1"/>
    </source>
</evidence>
<dbReference type="InterPro" id="IPR010961">
    <property type="entry name" value="4pyrrol_synth_NH2levulA_synth"/>
</dbReference>
<keyword evidence="9 15" id="KW-0012">Acyltransferase</keyword>
<reference evidence="17 18" key="1">
    <citation type="journal article" date="2013" name="PLoS ONE">
        <title>Poles Apart: Arctic and Antarctic Octadecabacter strains Share High Genome Plasticity and a New Type of Xanthorhodopsin.</title>
        <authorList>
            <person name="Vollmers J."/>
            <person name="Voget S."/>
            <person name="Dietrich S."/>
            <person name="Gollnow K."/>
            <person name="Smits M."/>
            <person name="Meyer K."/>
            <person name="Brinkhoff T."/>
            <person name="Simon M."/>
            <person name="Daniel R."/>
        </authorList>
    </citation>
    <scope>NUCLEOTIDE SEQUENCE [LARGE SCALE GENOMIC DNA]</scope>
    <source>
        <strain evidence="17 18">307</strain>
    </source>
</reference>
<keyword evidence="8 15" id="KW-0350">Heme biosynthesis</keyword>
<dbReference type="HOGENOM" id="CLU_015846_11_1_5"/>
<accession>M9R8A7</accession>
<dbReference type="STRING" id="391626.OAN307_c28800"/>
<comment type="pathway">
    <text evidence="2 15">Porphyrin-containing compound metabolism; protoporphyrin-IX biosynthesis; 5-aminolevulinate from glycine: step 1/1.</text>
</comment>
<dbReference type="PANTHER" id="PTHR13693">
    <property type="entry name" value="CLASS II AMINOTRANSFERASE/8-AMINO-7-OXONONANOATE SYNTHASE"/>
    <property type="match status" value="1"/>
</dbReference>
<evidence type="ECO:0000256" key="3">
    <source>
        <dbReference type="ARBA" id="ARBA00008392"/>
    </source>
</evidence>
<dbReference type="EMBL" id="CP003740">
    <property type="protein sequence ID" value="AGI68447.1"/>
    <property type="molecule type" value="Genomic_DNA"/>
</dbReference>
<sequence length="457" mass="49906">MARGAICATNGNRHVKLVRQVLPDLGWGYNRVYALTLGSVPSLYDKGTYALNFEYKLDVALARLHDEGRYRTFIDIERKKGQYPHAVWTTPEGEELDITVWCGNDYLGMGQHPVVLDAMHEALDATGAGSGGTRNISGTTVYHKRLEAELSDLHGKEDALLFTSAYIANDATLSTLPRLFPGLIIYSDALNHASMIEGIRRNGGEKRIFKHNDLDDLRRIMAADDPDAPKLIAFESVYSMDGDFAPIKAICDLADEYGALTYIDEVHAVGMYGKRGGGIAERDGLAHRVDIINGTLAKAFGVMGGYIAASAKMCDAVRSYAPGFIFTTSIPPAVAAGAAASVAHLKTDQELRDRHQTQAKILKTRLRGLGLPIIDHGSHIVPLIVGDPVHTQKLSDMLLREHGMYVQPINFPTVPRGTERLRFTPSPVHGPKEMDALVKALDALWSHCALNRAELAG</sequence>
<comment type="similarity">
    <text evidence="3 14">Belongs to the class-II pyridoxal-phosphate-dependent aminotransferase family.</text>
</comment>
<dbReference type="eggNOG" id="COG0156">
    <property type="taxonomic scope" value="Bacteria"/>
</dbReference>
<dbReference type="InterPro" id="IPR015421">
    <property type="entry name" value="PyrdxlP-dep_Trfase_major"/>
</dbReference>
<dbReference type="InterPro" id="IPR015424">
    <property type="entry name" value="PyrdxlP-dep_Trfase"/>
</dbReference>
<keyword evidence="6 15" id="KW-0808">Transferase</keyword>
<keyword evidence="7 14" id="KW-0663">Pyridoxal phosphate</keyword>
<gene>
    <name evidence="17" type="primary">hemA</name>
    <name evidence="17" type="ORF">OAN307_c28800</name>
</gene>
<feature type="domain" description="Aminotransferase class I/classII large" evidence="16">
    <location>
        <begin position="98"/>
        <end position="441"/>
    </location>
</feature>
<dbReference type="Gene3D" id="3.40.640.10">
    <property type="entry name" value="Type I PLP-dependent aspartate aminotransferase-like (Major domain)"/>
    <property type="match status" value="1"/>
</dbReference>
<dbReference type="Pfam" id="PF00155">
    <property type="entry name" value="Aminotran_1_2"/>
    <property type="match status" value="1"/>
</dbReference>
<evidence type="ECO:0000256" key="8">
    <source>
        <dbReference type="ARBA" id="ARBA00023133"/>
    </source>
</evidence>
<dbReference type="EC" id="2.3.1.37" evidence="5 15"/>
<evidence type="ECO:0000256" key="7">
    <source>
        <dbReference type="ARBA" id="ARBA00022898"/>
    </source>
</evidence>
<name>M9R8A7_9RHOB</name>
<dbReference type="FunFam" id="3.40.640.10:FF:000006">
    <property type="entry name" value="5-aminolevulinate synthase, mitochondrial"/>
    <property type="match status" value="1"/>
</dbReference>